<dbReference type="CDD" id="cd01049">
    <property type="entry name" value="RNRR2"/>
    <property type="match status" value="1"/>
</dbReference>
<evidence type="ECO:0000256" key="2">
    <source>
        <dbReference type="ARBA" id="ARBA00009303"/>
    </source>
</evidence>
<protein>
    <recommendedName>
        <fullName evidence="4">ribonucleoside-diphosphate reductase</fullName>
        <ecNumber evidence="4">1.17.4.1</ecNumber>
    </recommendedName>
</protein>
<evidence type="ECO:0000313" key="7">
    <source>
        <dbReference type="Proteomes" id="UP000003764"/>
    </source>
</evidence>
<dbReference type="InterPro" id="IPR033909">
    <property type="entry name" value="RNR_small"/>
</dbReference>
<reference evidence="6 7" key="1">
    <citation type="submission" date="2010-04" db="EMBL/GenBank/DDBJ databases">
        <authorList>
            <person name="Muzny D."/>
            <person name="Qin X."/>
            <person name="Deng J."/>
            <person name="Jiang H."/>
            <person name="Liu Y."/>
            <person name="Qu J."/>
            <person name="Song X.-Z."/>
            <person name="Zhang L."/>
            <person name="Thornton R."/>
            <person name="Coyle M."/>
            <person name="Francisco L."/>
            <person name="Jackson L."/>
            <person name="Javaid M."/>
            <person name="Korchina V."/>
            <person name="Kovar C."/>
            <person name="Mata R."/>
            <person name="Mathew T."/>
            <person name="Ngo R."/>
            <person name="Nguyen L."/>
            <person name="Nguyen N."/>
            <person name="Okwuonu G."/>
            <person name="Ongeri F."/>
            <person name="Pham C."/>
            <person name="Simmons D."/>
            <person name="Wilczek-Boney K."/>
            <person name="Hale W."/>
            <person name="Jakkamsetti A."/>
            <person name="Pham P."/>
            <person name="Ruth R."/>
            <person name="San Lucas F."/>
            <person name="Warren J."/>
            <person name="Zhang J."/>
            <person name="Zhao Z."/>
            <person name="Zhou C."/>
            <person name="Zhu D."/>
            <person name="Lee S."/>
            <person name="Bess C."/>
            <person name="Blankenburg K."/>
            <person name="Forbes L."/>
            <person name="Fu Q."/>
            <person name="Gubbala S."/>
            <person name="Hirani K."/>
            <person name="Jayaseelan J.C."/>
            <person name="Lara F."/>
            <person name="Munidasa M."/>
            <person name="Palculict T."/>
            <person name="Patil S."/>
            <person name="Pu L.-L."/>
            <person name="Saada N."/>
            <person name="Tang L."/>
            <person name="Weissenberger G."/>
            <person name="Zhu Y."/>
            <person name="Hemphill L."/>
            <person name="Shang Y."/>
            <person name="Youmans B."/>
            <person name="Ayvaz T."/>
            <person name="Ross M."/>
            <person name="Santibanez J."/>
            <person name="Aqrawi P."/>
            <person name="Gross S."/>
            <person name="Joshi V."/>
            <person name="Fowler G."/>
            <person name="Nazareth L."/>
            <person name="Reid J."/>
            <person name="Worley K."/>
            <person name="Petrosino J."/>
            <person name="Highlander S."/>
            <person name="Gibbs R."/>
            <person name="Gibbs R."/>
        </authorList>
    </citation>
    <scope>NUCLEOTIDE SEQUENCE [LARGE SCALE GENOMIC DNA]</scope>
    <source>
        <strain evidence="6 7">ATCC 11563</strain>
    </source>
</reference>
<dbReference type="InterPro" id="IPR009078">
    <property type="entry name" value="Ferritin-like_SF"/>
</dbReference>
<dbReference type="PANTHER" id="PTHR23409">
    <property type="entry name" value="RIBONUCLEOSIDE-DIPHOSPHATE REDUCTASE SMALL CHAIN"/>
    <property type="match status" value="1"/>
</dbReference>
<proteinExistence type="inferred from homology"/>
<comment type="caution">
    <text evidence="6">The sequence shown here is derived from an EMBL/GenBank/DDBJ whole genome shotgun (WGS) entry which is preliminary data.</text>
</comment>
<organism evidence="6 7">
    <name type="scientific">Aerococcus viridans (strain ATCC 11563 / DSM 20340 / CCUG 4311 / JCM 20461 / NBRC 12219 / NCTC 8251 / M1)</name>
    <dbReference type="NCBI Taxonomy" id="655812"/>
    <lineage>
        <taxon>Bacteria</taxon>
        <taxon>Bacillati</taxon>
        <taxon>Bacillota</taxon>
        <taxon>Bacilli</taxon>
        <taxon>Lactobacillales</taxon>
        <taxon>Aerococcaceae</taxon>
        <taxon>Aerococcus</taxon>
    </lineage>
</organism>
<comment type="subunit">
    <text evidence="3">Tetramer of two alpha and two beta subunits.</text>
</comment>
<dbReference type="EC" id="1.17.4.1" evidence="4"/>
<evidence type="ECO:0000256" key="3">
    <source>
        <dbReference type="ARBA" id="ARBA00011209"/>
    </source>
</evidence>
<comment type="cofactor">
    <cofactor evidence="1">
        <name>Fe cation</name>
        <dbReference type="ChEBI" id="CHEBI:24875"/>
    </cofactor>
</comment>
<comment type="similarity">
    <text evidence="2">Belongs to the ribonucleoside diphosphate reductase small chain family.</text>
</comment>
<dbReference type="GO" id="GO:0004748">
    <property type="term" value="F:ribonucleoside-diphosphate reductase activity, thioredoxin disulfide as acceptor"/>
    <property type="evidence" value="ECO:0007669"/>
    <property type="project" value="UniProtKB-EC"/>
</dbReference>
<evidence type="ECO:0000256" key="5">
    <source>
        <dbReference type="ARBA" id="ARBA00047754"/>
    </source>
</evidence>
<dbReference type="InterPro" id="IPR000358">
    <property type="entry name" value="RNR_small_fam"/>
</dbReference>
<accession>A0ABP2I5Z7</accession>
<dbReference type="SUPFAM" id="SSF47240">
    <property type="entry name" value="Ferritin-like"/>
    <property type="match status" value="1"/>
</dbReference>
<sequence length="332" mass="38762">MTPYHPLSNNILGGTMLNNYLHYKAINWNVIEDELDNVVWERATSLFWLDTRVPIENDRSKWANLQLQEQEQLNRLLILLTNIATYQSNELGEIIRDSARSQQEIAIINNFQFTEMVHTKAYNRILSIFNQDIGSQKAFDWVDTNPQVRDYIEKIHMTYQSADPLKKRFMAICVEGILNYTYLSYLFELWLDRNFLNLGSMLKMIVRNESLHCYYLNYKVNLLLKEASSKQVAQFKSWGMEIVDDFVVLADQLIDTFYTIGSSKTVAFNLVMQEANHILAGIGLNEIYAFNQENIAAINTQLDELRAHNLNNYNNKNTTNTEEVMNESDYVF</sequence>
<dbReference type="EMBL" id="ADNT01000092">
    <property type="protein sequence ID" value="EFG49262.1"/>
    <property type="molecule type" value="Genomic_DNA"/>
</dbReference>
<evidence type="ECO:0000256" key="1">
    <source>
        <dbReference type="ARBA" id="ARBA00001962"/>
    </source>
</evidence>
<dbReference type="Pfam" id="PF00268">
    <property type="entry name" value="Ribonuc_red_sm"/>
    <property type="match status" value="1"/>
</dbReference>
<name>A0ABP2I5Z7_AERVM</name>
<dbReference type="Gene3D" id="1.10.620.20">
    <property type="entry name" value="Ribonucleotide Reductase, subunit A"/>
    <property type="match status" value="1"/>
</dbReference>
<evidence type="ECO:0000256" key="4">
    <source>
        <dbReference type="ARBA" id="ARBA00012274"/>
    </source>
</evidence>
<gene>
    <name evidence="6" type="primary">nrdF2</name>
    <name evidence="6" type="ORF">HMPREF0061_1446</name>
</gene>
<dbReference type="PANTHER" id="PTHR23409:SF18">
    <property type="entry name" value="RIBONUCLEOSIDE-DIPHOSPHATE REDUCTASE SUBUNIT M2"/>
    <property type="match status" value="1"/>
</dbReference>
<evidence type="ECO:0000313" key="6">
    <source>
        <dbReference type="EMBL" id="EFG49262.1"/>
    </source>
</evidence>
<keyword evidence="6" id="KW-0560">Oxidoreductase</keyword>
<comment type="catalytic activity">
    <reaction evidence="5">
        <text>a 2'-deoxyribonucleoside 5'-diphosphate + [thioredoxin]-disulfide + H2O = a ribonucleoside 5'-diphosphate + [thioredoxin]-dithiol</text>
        <dbReference type="Rhea" id="RHEA:23252"/>
        <dbReference type="Rhea" id="RHEA-COMP:10698"/>
        <dbReference type="Rhea" id="RHEA-COMP:10700"/>
        <dbReference type="ChEBI" id="CHEBI:15377"/>
        <dbReference type="ChEBI" id="CHEBI:29950"/>
        <dbReference type="ChEBI" id="CHEBI:50058"/>
        <dbReference type="ChEBI" id="CHEBI:57930"/>
        <dbReference type="ChEBI" id="CHEBI:73316"/>
        <dbReference type="EC" id="1.17.4.1"/>
    </reaction>
</comment>
<dbReference type="Proteomes" id="UP000003764">
    <property type="component" value="Unassembled WGS sequence"/>
</dbReference>
<keyword evidence="7" id="KW-1185">Reference proteome</keyword>
<dbReference type="InterPro" id="IPR012348">
    <property type="entry name" value="RNR-like"/>
</dbReference>